<keyword evidence="2" id="KW-0812">Transmembrane</keyword>
<feature type="transmembrane region" description="Helical" evidence="2">
    <location>
        <begin position="75"/>
        <end position="93"/>
    </location>
</feature>
<feature type="region of interest" description="Disordered" evidence="1">
    <location>
        <begin position="26"/>
        <end position="46"/>
    </location>
</feature>
<dbReference type="AlphaFoldDB" id="A0AAV4P5Y4"/>
<evidence type="ECO:0000256" key="1">
    <source>
        <dbReference type="SAM" id="MobiDB-lite"/>
    </source>
</evidence>
<name>A0AAV4P5Y4_CAEEX</name>
<evidence type="ECO:0000313" key="4">
    <source>
        <dbReference type="Proteomes" id="UP001054945"/>
    </source>
</evidence>
<proteinExistence type="predicted"/>
<keyword evidence="2" id="KW-1133">Transmembrane helix</keyword>
<dbReference type="Proteomes" id="UP001054945">
    <property type="component" value="Unassembled WGS sequence"/>
</dbReference>
<keyword evidence="4" id="KW-1185">Reference proteome</keyword>
<accession>A0AAV4P5Y4</accession>
<organism evidence="3 4">
    <name type="scientific">Caerostris extrusa</name>
    <name type="common">Bark spider</name>
    <name type="synonym">Caerostris bankana</name>
    <dbReference type="NCBI Taxonomy" id="172846"/>
    <lineage>
        <taxon>Eukaryota</taxon>
        <taxon>Metazoa</taxon>
        <taxon>Ecdysozoa</taxon>
        <taxon>Arthropoda</taxon>
        <taxon>Chelicerata</taxon>
        <taxon>Arachnida</taxon>
        <taxon>Araneae</taxon>
        <taxon>Araneomorphae</taxon>
        <taxon>Entelegynae</taxon>
        <taxon>Araneoidea</taxon>
        <taxon>Araneidae</taxon>
        <taxon>Caerostris</taxon>
    </lineage>
</organism>
<protein>
    <submittedName>
        <fullName evidence="3">Uncharacterized protein</fullName>
    </submittedName>
</protein>
<keyword evidence="2" id="KW-0472">Membrane</keyword>
<comment type="caution">
    <text evidence="3">The sequence shown here is derived from an EMBL/GenBank/DDBJ whole genome shotgun (WGS) entry which is preliminary data.</text>
</comment>
<gene>
    <name evidence="3" type="ORF">CEXT_599271</name>
</gene>
<reference evidence="3 4" key="1">
    <citation type="submission" date="2021-06" db="EMBL/GenBank/DDBJ databases">
        <title>Caerostris extrusa draft genome.</title>
        <authorList>
            <person name="Kono N."/>
            <person name="Arakawa K."/>
        </authorList>
    </citation>
    <scope>NUCLEOTIDE SEQUENCE [LARGE SCALE GENOMIC DNA]</scope>
</reference>
<sequence>MFRNTLPSVESGAVFPAALPQCPNLAPDNAASLRGSGNEPKSEKIAPTEEILPLDNTANTLTAKKKKKRTKKENWMVYPMGCIFAVLICSRWLRSQKGAKRNSEMDL</sequence>
<evidence type="ECO:0000256" key="2">
    <source>
        <dbReference type="SAM" id="Phobius"/>
    </source>
</evidence>
<dbReference type="EMBL" id="BPLR01021644">
    <property type="protein sequence ID" value="GIX91980.1"/>
    <property type="molecule type" value="Genomic_DNA"/>
</dbReference>
<evidence type="ECO:0000313" key="3">
    <source>
        <dbReference type="EMBL" id="GIX91980.1"/>
    </source>
</evidence>